<feature type="domain" description="Peptidase S1" evidence="2">
    <location>
        <begin position="79"/>
        <end position="273"/>
    </location>
</feature>
<accession>A0AAV2R8G2</accession>
<name>A0AAV2R8G2_MEGNR</name>
<dbReference type="CDD" id="cd00190">
    <property type="entry name" value="Tryp_SPc"/>
    <property type="match status" value="1"/>
</dbReference>
<sequence length="273" mass="30988">MRKYVLTVPRFMFSGQSQKLYCTYLIAILLSSYSLCIEEEPDEEEAGAHQFSYCLLPKEEEPKPDPLCGRFRWTNDEKIIGGEVAEIGSSPWLASIQDLQYDDPIHFCGAIIINKFFLLTAAHCVKGYPAPYDQIKVVVGEYNLAEVDGWEVDLVVKSVIIHPDYDTTNMNYDAAILQVKDKIKFNKRIAPIRLPHRPKNNRQKDLDSAKIYGWGKTEHTENPVPVLRKASIPLLSYEECQQVYTDVIKPPMMCAGNITHGGWQHAQVIGVVL</sequence>
<dbReference type="PROSITE" id="PS00134">
    <property type="entry name" value="TRYPSIN_HIS"/>
    <property type="match status" value="1"/>
</dbReference>
<dbReference type="PANTHER" id="PTHR24252:SF7">
    <property type="entry name" value="HYALIN"/>
    <property type="match status" value="1"/>
</dbReference>
<dbReference type="InterPro" id="IPR043504">
    <property type="entry name" value="Peptidase_S1_PA_chymotrypsin"/>
</dbReference>
<dbReference type="Proteomes" id="UP001497623">
    <property type="component" value="Unassembled WGS sequence"/>
</dbReference>
<protein>
    <recommendedName>
        <fullName evidence="2">Peptidase S1 domain-containing protein</fullName>
    </recommendedName>
</protein>
<dbReference type="Pfam" id="PF00089">
    <property type="entry name" value="Trypsin"/>
    <property type="match status" value="1"/>
</dbReference>
<evidence type="ECO:0000313" key="4">
    <source>
        <dbReference type="Proteomes" id="UP001497623"/>
    </source>
</evidence>
<dbReference type="InterPro" id="IPR018114">
    <property type="entry name" value="TRYPSIN_HIS"/>
</dbReference>
<dbReference type="PANTHER" id="PTHR24252">
    <property type="entry name" value="ACROSIN-RELATED"/>
    <property type="match status" value="1"/>
</dbReference>
<evidence type="ECO:0000256" key="1">
    <source>
        <dbReference type="ARBA" id="ARBA00023157"/>
    </source>
</evidence>
<dbReference type="Gene3D" id="2.40.10.10">
    <property type="entry name" value="Trypsin-like serine proteases"/>
    <property type="match status" value="1"/>
</dbReference>
<dbReference type="GO" id="GO:0004252">
    <property type="term" value="F:serine-type endopeptidase activity"/>
    <property type="evidence" value="ECO:0007669"/>
    <property type="project" value="InterPro"/>
</dbReference>
<dbReference type="SUPFAM" id="SSF50494">
    <property type="entry name" value="Trypsin-like serine proteases"/>
    <property type="match status" value="1"/>
</dbReference>
<keyword evidence="1" id="KW-1015">Disulfide bond</keyword>
<dbReference type="FunFam" id="2.40.10.10:FF:000068">
    <property type="entry name" value="transmembrane protease serine 2"/>
    <property type="match status" value="1"/>
</dbReference>
<dbReference type="GO" id="GO:0006508">
    <property type="term" value="P:proteolysis"/>
    <property type="evidence" value="ECO:0007669"/>
    <property type="project" value="InterPro"/>
</dbReference>
<dbReference type="InterPro" id="IPR009003">
    <property type="entry name" value="Peptidase_S1_PA"/>
</dbReference>
<evidence type="ECO:0000313" key="3">
    <source>
        <dbReference type="EMBL" id="CAL4114618.1"/>
    </source>
</evidence>
<evidence type="ECO:0000259" key="2">
    <source>
        <dbReference type="PROSITE" id="PS50240"/>
    </source>
</evidence>
<proteinExistence type="predicted"/>
<dbReference type="AlphaFoldDB" id="A0AAV2R8G2"/>
<gene>
    <name evidence="3" type="ORF">MNOR_LOCUS20473</name>
</gene>
<dbReference type="InterPro" id="IPR001254">
    <property type="entry name" value="Trypsin_dom"/>
</dbReference>
<dbReference type="EMBL" id="CAXKWB010015845">
    <property type="protein sequence ID" value="CAL4114618.1"/>
    <property type="molecule type" value="Genomic_DNA"/>
</dbReference>
<dbReference type="SMART" id="SM00020">
    <property type="entry name" value="Tryp_SPc"/>
    <property type="match status" value="1"/>
</dbReference>
<reference evidence="3 4" key="1">
    <citation type="submission" date="2024-05" db="EMBL/GenBank/DDBJ databases">
        <authorList>
            <person name="Wallberg A."/>
        </authorList>
    </citation>
    <scope>NUCLEOTIDE SEQUENCE [LARGE SCALE GENOMIC DNA]</scope>
</reference>
<comment type="caution">
    <text evidence="3">The sequence shown here is derived from an EMBL/GenBank/DDBJ whole genome shotgun (WGS) entry which is preliminary data.</text>
</comment>
<organism evidence="3 4">
    <name type="scientific">Meganyctiphanes norvegica</name>
    <name type="common">Northern krill</name>
    <name type="synonym">Thysanopoda norvegica</name>
    <dbReference type="NCBI Taxonomy" id="48144"/>
    <lineage>
        <taxon>Eukaryota</taxon>
        <taxon>Metazoa</taxon>
        <taxon>Ecdysozoa</taxon>
        <taxon>Arthropoda</taxon>
        <taxon>Crustacea</taxon>
        <taxon>Multicrustacea</taxon>
        <taxon>Malacostraca</taxon>
        <taxon>Eumalacostraca</taxon>
        <taxon>Eucarida</taxon>
        <taxon>Euphausiacea</taxon>
        <taxon>Euphausiidae</taxon>
        <taxon>Meganyctiphanes</taxon>
    </lineage>
</organism>
<keyword evidence="4" id="KW-1185">Reference proteome</keyword>
<dbReference type="PROSITE" id="PS50240">
    <property type="entry name" value="TRYPSIN_DOM"/>
    <property type="match status" value="1"/>
</dbReference>